<feature type="non-terminal residue" evidence="9">
    <location>
        <position position="325"/>
    </location>
</feature>
<accession>A0A5A7QTW7</accession>
<comment type="caution">
    <text evidence="9">The sequence shown here is derived from an EMBL/GenBank/DDBJ whole genome shotgun (WGS) entry which is preliminary data.</text>
</comment>
<keyword evidence="3" id="KW-0812">Transmembrane</keyword>
<dbReference type="EMBL" id="BKCP01008292">
    <property type="protein sequence ID" value="GER48660.1"/>
    <property type="molecule type" value="Genomic_DNA"/>
</dbReference>
<evidence type="ECO:0000256" key="6">
    <source>
        <dbReference type="ARBA" id="ARBA00023136"/>
    </source>
</evidence>
<evidence type="ECO:0000313" key="10">
    <source>
        <dbReference type="Proteomes" id="UP000325081"/>
    </source>
</evidence>
<keyword evidence="6" id="KW-0472">Membrane</keyword>
<protein>
    <submittedName>
        <fullName evidence="9">Trichome birefringence-like</fullName>
    </submittedName>
</protein>
<comment type="subcellular location">
    <subcellularLocation>
        <location evidence="1">Membrane</location>
        <topology evidence="1">Single-pass membrane protein</topology>
    </subcellularLocation>
</comment>
<evidence type="ECO:0000256" key="5">
    <source>
        <dbReference type="ARBA" id="ARBA00022989"/>
    </source>
</evidence>
<dbReference type="Pfam" id="PF14416">
    <property type="entry name" value="PMR5N"/>
    <property type="match status" value="1"/>
</dbReference>
<dbReference type="InterPro" id="IPR025846">
    <property type="entry name" value="TBL_N"/>
</dbReference>
<proteinExistence type="inferred from homology"/>
<feature type="domain" description="Trichome birefringence-like C-terminal" evidence="7">
    <location>
        <begin position="101"/>
        <end position="225"/>
    </location>
</feature>
<evidence type="ECO:0000259" key="8">
    <source>
        <dbReference type="Pfam" id="PF14416"/>
    </source>
</evidence>
<sequence length="325" mass="37105">MMKIFSSHFPSKKLSILWVKIAVCFLLSGLAYRFFSSTFFQLSPPELVYCHLSAPSESCNLFLGEWVPDFSGPAYTNATCRTIEPPQNCLKNGRPDSDYAEEAVEVYHDEAYKNRKWTFPSHNFTVSVVWAPFLTKASTFEDDNGISSGPTHLFLDEPNPIWANQYNKFHYIVIGAGKWFLKSAIYHDQNTVVGCHNCHHKNTPELVFYYEYRKALNTTLQFMGQSRHRVGEVEVNGVDGRMRALEIDEFDGASGKLWGLELLDTTLMSVLRPDGHPGIYRRFHPYEEKKGNKGGRIQNDCLHWCLPGPIDAWNDLIMAMLVFGV</sequence>
<keyword evidence="5" id="KW-1133">Transmembrane helix</keyword>
<evidence type="ECO:0000256" key="1">
    <source>
        <dbReference type="ARBA" id="ARBA00004167"/>
    </source>
</evidence>
<keyword evidence="4" id="KW-0735">Signal-anchor</keyword>
<gene>
    <name evidence="9" type="ORF">STAS_25831</name>
</gene>
<dbReference type="PANTHER" id="PTHR32285">
    <property type="entry name" value="PROTEIN TRICHOME BIREFRINGENCE-LIKE 9-RELATED"/>
    <property type="match status" value="1"/>
</dbReference>
<evidence type="ECO:0000313" key="9">
    <source>
        <dbReference type="EMBL" id="GER48660.1"/>
    </source>
</evidence>
<keyword evidence="10" id="KW-1185">Reference proteome</keyword>
<dbReference type="GO" id="GO:0016020">
    <property type="term" value="C:membrane"/>
    <property type="evidence" value="ECO:0007669"/>
    <property type="project" value="UniProtKB-SubCell"/>
</dbReference>
<feature type="domain" description="Trichome birefringence-like N-terminal" evidence="8">
    <location>
        <begin position="57"/>
        <end position="100"/>
    </location>
</feature>
<dbReference type="Pfam" id="PF13839">
    <property type="entry name" value="PC-Esterase"/>
    <property type="match status" value="2"/>
</dbReference>
<dbReference type="InterPro" id="IPR026057">
    <property type="entry name" value="TBL_C"/>
</dbReference>
<dbReference type="InterPro" id="IPR029962">
    <property type="entry name" value="TBL"/>
</dbReference>
<reference evidence="10" key="1">
    <citation type="journal article" date="2019" name="Curr. Biol.">
        <title>Genome Sequence of Striga asiatica Provides Insight into the Evolution of Plant Parasitism.</title>
        <authorList>
            <person name="Yoshida S."/>
            <person name="Kim S."/>
            <person name="Wafula E.K."/>
            <person name="Tanskanen J."/>
            <person name="Kim Y.M."/>
            <person name="Honaas L."/>
            <person name="Yang Z."/>
            <person name="Spallek T."/>
            <person name="Conn C.E."/>
            <person name="Ichihashi Y."/>
            <person name="Cheong K."/>
            <person name="Cui S."/>
            <person name="Der J.P."/>
            <person name="Gundlach H."/>
            <person name="Jiao Y."/>
            <person name="Hori C."/>
            <person name="Ishida J.K."/>
            <person name="Kasahara H."/>
            <person name="Kiba T."/>
            <person name="Kim M.S."/>
            <person name="Koo N."/>
            <person name="Laohavisit A."/>
            <person name="Lee Y.H."/>
            <person name="Lumba S."/>
            <person name="McCourt P."/>
            <person name="Mortimer J.C."/>
            <person name="Mutuku J.M."/>
            <person name="Nomura T."/>
            <person name="Sasaki-Sekimoto Y."/>
            <person name="Seto Y."/>
            <person name="Wang Y."/>
            <person name="Wakatake T."/>
            <person name="Sakakibara H."/>
            <person name="Demura T."/>
            <person name="Yamaguchi S."/>
            <person name="Yoneyama K."/>
            <person name="Manabe R.I."/>
            <person name="Nelson D.C."/>
            <person name="Schulman A.H."/>
            <person name="Timko M.P."/>
            <person name="dePamphilis C.W."/>
            <person name="Choi D."/>
            <person name="Shirasu K."/>
        </authorList>
    </citation>
    <scope>NUCLEOTIDE SEQUENCE [LARGE SCALE GENOMIC DNA]</scope>
    <source>
        <strain evidence="10">cv. UVA1</strain>
    </source>
</reference>
<dbReference type="GO" id="GO:0016413">
    <property type="term" value="F:O-acetyltransferase activity"/>
    <property type="evidence" value="ECO:0007669"/>
    <property type="project" value="InterPro"/>
</dbReference>
<dbReference type="Proteomes" id="UP000325081">
    <property type="component" value="Unassembled WGS sequence"/>
</dbReference>
<name>A0A5A7QTW7_STRAF</name>
<evidence type="ECO:0000256" key="3">
    <source>
        <dbReference type="ARBA" id="ARBA00022692"/>
    </source>
</evidence>
<dbReference type="GO" id="GO:0005794">
    <property type="term" value="C:Golgi apparatus"/>
    <property type="evidence" value="ECO:0007669"/>
    <property type="project" value="TreeGrafter"/>
</dbReference>
<feature type="domain" description="Trichome birefringence-like C-terminal" evidence="7">
    <location>
        <begin position="232"/>
        <end position="320"/>
    </location>
</feature>
<evidence type="ECO:0000256" key="2">
    <source>
        <dbReference type="ARBA" id="ARBA00007727"/>
    </source>
</evidence>
<dbReference type="OrthoDB" id="630188at2759"/>
<evidence type="ECO:0000256" key="4">
    <source>
        <dbReference type="ARBA" id="ARBA00022968"/>
    </source>
</evidence>
<comment type="similarity">
    <text evidence="2">Belongs to the PC-esterase family. TBL subfamily.</text>
</comment>
<dbReference type="AlphaFoldDB" id="A0A5A7QTW7"/>
<dbReference type="PANTHER" id="PTHR32285:SF324">
    <property type="entry name" value="PROTEIN TRICHOME BIREFRINGENCE-LIKE 25"/>
    <property type="match status" value="1"/>
</dbReference>
<organism evidence="9 10">
    <name type="scientific">Striga asiatica</name>
    <name type="common">Asiatic witchweed</name>
    <name type="synonym">Buchnera asiatica</name>
    <dbReference type="NCBI Taxonomy" id="4170"/>
    <lineage>
        <taxon>Eukaryota</taxon>
        <taxon>Viridiplantae</taxon>
        <taxon>Streptophyta</taxon>
        <taxon>Embryophyta</taxon>
        <taxon>Tracheophyta</taxon>
        <taxon>Spermatophyta</taxon>
        <taxon>Magnoliopsida</taxon>
        <taxon>eudicotyledons</taxon>
        <taxon>Gunneridae</taxon>
        <taxon>Pentapetalae</taxon>
        <taxon>asterids</taxon>
        <taxon>lamiids</taxon>
        <taxon>Lamiales</taxon>
        <taxon>Orobanchaceae</taxon>
        <taxon>Buchnereae</taxon>
        <taxon>Striga</taxon>
    </lineage>
</organism>
<evidence type="ECO:0000259" key="7">
    <source>
        <dbReference type="Pfam" id="PF13839"/>
    </source>
</evidence>